<comment type="function">
    <text evidence="12">Cleaves the distal alpha 1,2-linked glucose residue from the Glc(3)Man(9)GlcNAc(2) oligosaccharide precursor.</text>
</comment>
<dbReference type="Gene3D" id="1.50.10.10">
    <property type="match status" value="1"/>
</dbReference>
<keyword evidence="6" id="KW-0735">Signal-anchor</keyword>
<evidence type="ECO:0000256" key="11">
    <source>
        <dbReference type="ARBA" id="ARBA00038888"/>
    </source>
</evidence>
<dbReference type="GO" id="GO:0004573">
    <property type="term" value="F:Glc3Man9GlcNAc2 oligosaccharide glucosidase activity"/>
    <property type="evidence" value="ECO:0007669"/>
    <property type="project" value="UniProtKB-UniRule"/>
</dbReference>
<dbReference type="InterPro" id="IPR031335">
    <property type="entry name" value="Glyco_hydro_63_C"/>
</dbReference>
<evidence type="ECO:0000256" key="9">
    <source>
        <dbReference type="ARBA" id="ARBA00023180"/>
    </source>
</evidence>
<dbReference type="InterPro" id="IPR012341">
    <property type="entry name" value="6hp_glycosidase-like_sf"/>
</dbReference>
<evidence type="ECO:0000256" key="8">
    <source>
        <dbReference type="ARBA" id="ARBA00023136"/>
    </source>
</evidence>
<evidence type="ECO:0000313" key="18">
    <source>
        <dbReference type="Proteomes" id="UP000076532"/>
    </source>
</evidence>
<dbReference type="Gene3D" id="2.70.98.110">
    <property type="entry name" value="Glycosyl hydrolase family 63, N-terminal domain"/>
    <property type="match status" value="1"/>
</dbReference>
<accession>A0A166JF42</accession>
<gene>
    <name evidence="17" type="ORF">FIBSPDRAFT_826509</name>
</gene>
<evidence type="ECO:0000259" key="16">
    <source>
        <dbReference type="Pfam" id="PF16923"/>
    </source>
</evidence>
<evidence type="ECO:0000256" key="6">
    <source>
        <dbReference type="ARBA" id="ARBA00022968"/>
    </source>
</evidence>
<keyword evidence="8" id="KW-0472">Membrane</keyword>
<dbReference type="OrthoDB" id="410058at2759"/>
<dbReference type="GO" id="GO:0005789">
    <property type="term" value="C:endoplasmic reticulum membrane"/>
    <property type="evidence" value="ECO:0007669"/>
    <property type="project" value="UniProtKB-SubCell"/>
</dbReference>
<dbReference type="Proteomes" id="UP000076532">
    <property type="component" value="Unassembled WGS sequence"/>
</dbReference>
<comment type="subcellular location">
    <subcellularLocation>
        <location evidence="1 12">Endoplasmic reticulum membrane</location>
        <topology evidence="1 12">Single-pass type II membrane protein</topology>
    </subcellularLocation>
</comment>
<feature type="domain" description="Glycosyl hydrolase family 63 C-terminal" evidence="15">
    <location>
        <begin position="304"/>
        <end position="810"/>
    </location>
</feature>
<evidence type="ECO:0000256" key="4">
    <source>
        <dbReference type="ARBA" id="ARBA00022801"/>
    </source>
</evidence>
<evidence type="ECO:0000256" key="14">
    <source>
        <dbReference type="SAM" id="SignalP"/>
    </source>
</evidence>
<dbReference type="InterPro" id="IPR008928">
    <property type="entry name" value="6-hairpin_glycosidase_sf"/>
</dbReference>
<evidence type="ECO:0000313" key="17">
    <source>
        <dbReference type="EMBL" id="KZP20793.1"/>
    </source>
</evidence>
<dbReference type="PANTHER" id="PTHR10412:SF11">
    <property type="entry name" value="MANNOSYL-OLIGOSACCHARIDE GLUCOSIDASE"/>
    <property type="match status" value="1"/>
</dbReference>
<dbReference type="GO" id="GO:0006487">
    <property type="term" value="P:protein N-linked glycosylation"/>
    <property type="evidence" value="ECO:0007669"/>
    <property type="project" value="UniProtKB-UniRule"/>
</dbReference>
<keyword evidence="10 12" id="KW-0326">Glycosidase</keyword>
<evidence type="ECO:0000259" key="15">
    <source>
        <dbReference type="Pfam" id="PF03200"/>
    </source>
</evidence>
<keyword evidence="3" id="KW-0812">Transmembrane</keyword>
<dbReference type="Pfam" id="PF03200">
    <property type="entry name" value="Glyco_hydro_63"/>
    <property type="match status" value="1"/>
</dbReference>
<evidence type="ECO:0000256" key="5">
    <source>
        <dbReference type="ARBA" id="ARBA00022824"/>
    </source>
</evidence>
<feature type="domain" description="Glycosyl hydrolase family 63 N-terminal" evidence="16">
    <location>
        <begin position="30"/>
        <end position="254"/>
    </location>
</feature>
<protein>
    <recommendedName>
        <fullName evidence="11 12">Mannosyl-oligosaccharide glucosidase</fullName>
        <ecNumber evidence="11 12">3.2.1.106</ecNumber>
    </recommendedName>
</protein>
<keyword evidence="5 12" id="KW-0256">Endoplasmic reticulum</keyword>
<feature type="region of interest" description="Disordered" evidence="13">
    <location>
        <begin position="370"/>
        <end position="389"/>
    </location>
</feature>
<proteinExistence type="inferred from homology"/>
<dbReference type="AlphaFoldDB" id="A0A166JF42"/>
<keyword evidence="7" id="KW-1133">Transmembrane helix</keyword>
<dbReference type="InterPro" id="IPR004888">
    <property type="entry name" value="Glycoside_hydrolase_63"/>
</dbReference>
<name>A0A166JF42_9AGAM</name>
<dbReference type="STRING" id="436010.A0A166JF42"/>
<dbReference type="PANTHER" id="PTHR10412">
    <property type="entry name" value="MANNOSYL-OLIGOSACCHARIDE GLUCOSIDASE"/>
    <property type="match status" value="1"/>
</dbReference>
<dbReference type="Pfam" id="PF16923">
    <property type="entry name" value="Glyco_hydro_63N"/>
    <property type="match status" value="1"/>
</dbReference>
<dbReference type="EC" id="3.2.1.106" evidence="11 12"/>
<evidence type="ECO:0000256" key="13">
    <source>
        <dbReference type="SAM" id="MobiDB-lite"/>
    </source>
</evidence>
<evidence type="ECO:0000256" key="1">
    <source>
        <dbReference type="ARBA" id="ARBA00004648"/>
    </source>
</evidence>
<evidence type="ECO:0000256" key="2">
    <source>
        <dbReference type="ARBA" id="ARBA00010833"/>
    </source>
</evidence>
<keyword evidence="9" id="KW-0325">Glycoprotein</keyword>
<organism evidence="17 18">
    <name type="scientific">Athelia psychrophila</name>
    <dbReference type="NCBI Taxonomy" id="1759441"/>
    <lineage>
        <taxon>Eukaryota</taxon>
        <taxon>Fungi</taxon>
        <taxon>Dikarya</taxon>
        <taxon>Basidiomycota</taxon>
        <taxon>Agaricomycotina</taxon>
        <taxon>Agaricomycetes</taxon>
        <taxon>Agaricomycetidae</taxon>
        <taxon>Atheliales</taxon>
        <taxon>Atheliaceae</taxon>
        <taxon>Athelia</taxon>
    </lineage>
</organism>
<dbReference type="EMBL" id="KV417552">
    <property type="protein sequence ID" value="KZP20793.1"/>
    <property type="molecule type" value="Genomic_DNA"/>
</dbReference>
<evidence type="ECO:0000256" key="10">
    <source>
        <dbReference type="ARBA" id="ARBA00023295"/>
    </source>
</evidence>
<comment type="catalytic activity">
    <reaction evidence="12">
        <text>N(4)-(alpha-D-Glc-(1-&gt;2)-alpha-D-Glc-(1-&gt;3)-alpha-D-Glc-(1-&gt;3)-alpha-D-Man-(1-&gt;2)-alpha-D-Man-(1-&gt;2)-alpha-D-Man-(1-&gt;3)-[alpha-D-Man-(1-&gt;2)-alpha-D-Man-(1-&gt;3)-[alpha-D-Man-(1-&gt;2)-alpha-D-Man-(1-&gt;6)]-alpha-D-Man-(1-&gt;6)]-beta-D-Man-(1-&gt;4)-beta-D-GlcNAc-(1-&gt;4)-beta-D-GlcNAc)-L-asparaginyl-[protein] + H2O = N(4)-(alpha-D-Glc-(1-&gt;3)-alpha-D-Glc-(1-&gt;3)-alpha-D-Man-(1-&gt;2)-alpha-D-Man-(1-&gt;2)-alpha-D-Man-(1-&gt;3)-[alpha-D-Man-(1-&gt;2)-alpha-D-Man-(1-&gt;3)-[alpha-D-Man-(1-&gt;2)-alpha-D-Man-(1-&gt;6)]-alpha-D-Man-(1-&gt;6)]-beta-D-Man-(1-&gt;4)-beta-D-GlcNAc-(1-&gt;4)-beta-D-GlcNAc)-L-asparaginyl-[protein] + beta-D-glucose</text>
        <dbReference type="Rhea" id="RHEA:55988"/>
        <dbReference type="Rhea" id="RHEA-COMP:12806"/>
        <dbReference type="Rhea" id="RHEA-COMP:14355"/>
        <dbReference type="ChEBI" id="CHEBI:15377"/>
        <dbReference type="ChEBI" id="CHEBI:15903"/>
        <dbReference type="ChEBI" id="CHEBI:59082"/>
        <dbReference type="ChEBI" id="CHEBI:132537"/>
        <dbReference type="EC" id="3.2.1.106"/>
    </reaction>
</comment>
<feature type="chain" id="PRO_5012000498" description="Mannosyl-oligosaccharide glucosidase" evidence="14">
    <location>
        <begin position="16"/>
        <end position="812"/>
    </location>
</feature>
<comment type="similarity">
    <text evidence="2 12">Belongs to the glycosyl hydrolase 63 family.</text>
</comment>
<dbReference type="GO" id="GO:0009311">
    <property type="term" value="P:oligosaccharide metabolic process"/>
    <property type="evidence" value="ECO:0007669"/>
    <property type="project" value="UniProtKB-UniRule"/>
</dbReference>
<dbReference type="InterPro" id="IPR038518">
    <property type="entry name" value="Glyco_hydro_63N_sf"/>
</dbReference>
<feature type="signal peptide" evidence="14">
    <location>
        <begin position="1"/>
        <end position="15"/>
    </location>
</feature>
<evidence type="ECO:0000256" key="12">
    <source>
        <dbReference type="RuleBase" id="RU368089"/>
    </source>
</evidence>
<reference evidence="17 18" key="1">
    <citation type="journal article" date="2016" name="Mol. Biol. Evol.">
        <title>Comparative Genomics of Early-Diverging Mushroom-Forming Fungi Provides Insights into the Origins of Lignocellulose Decay Capabilities.</title>
        <authorList>
            <person name="Nagy L.G."/>
            <person name="Riley R."/>
            <person name="Tritt A."/>
            <person name="Adam C."/>
            <person name="Daum C."/>
            <person name="Floudas D."/>
            <person name="Sun H."/>
            <person name="Yadav J.S."/>
            <person name="Pangilinan J."/>
            <person name="Larsson K.H."/>
            <person name="Matsuura K."/>
            <person name="Barry K."/>
            <person name="Labutti K."/>
            <person name="Kuo R."/>
            <person name="Ohm R.A."/>
            <person name="Bhattacharya S.S."/>
            <person name="Shirouzu T."/>
            <person name="Yoshinaga Y."/>
            <person name="Martin F.M."/>
            <person name="Grigoriev I.V."/>
            <person name="Hibbett D.S."/>
        </authorList>
    </citation>
    <scope>NUCLEOTIDE SEQUENCE [LARGE SCALE GENOMIC DNA]</scope>
    <source>
        <strain evidence="17 18">CBS 109695</strain>
    </source>
</reference>
<dbReference type="SUPFAM" id="SSF48208">
    <property type="entry name" value="Six-hairpin glycosidases"/>
    <property type="match status" value="1"/>
</dbReference>
<dbReference type="InterPro" id="IPR031631">
    <property type="entry name" value="Glyco_hydro_63N"/>
</dbReference>
<evidence type="ECO:0000256" key="7">
    <source>
        <dbReference type="ARBA" id="ARBA00022989"/>
    </source>
</evidence>
<sequence length="812" mass="91521">MQLFWLSLLPLGALANQAHSGQFANDTQALLWGPYRPNLYFGLRPRVPQSLMTGLMWFGTQDYSSISQTRHACETGDGLDSYSWTEYDAREGGVQVLKDSKNNYEITTEFLKVPGGEHGGSWAARIKGKPIDPKLRAQISLVFYAGMEGLGGLDMDTEEAETGVEGPIEFTGASPELDEFRLRFEDGPNNDFVEDGPHHADFTSRIGKTHYVGLRMQPGNLWQAKETILQNIIKQASDALGSYKDSPAGPPDPSFLLQLTDDVYHGSNLYAVQKLYRGEFSFDVFYESGNAKLSSATLDSGVPALVESYHQRFQNTIPIPPNYNPSKTEALESFSKSITANLLGGIGYFYGTSIVDKGFAHEWDQEDEFDFSRSTSGEDDDEAEEKGARLAEPRALLTATPSRSFFPRGFYWDEGFHLMHIGQWDIDLSLEILKDWINLIDADGWVAREQILGEEARSRVPAEFQTQVPNFANPPTLMMAITDFIARLKARGDGPSDADLGMDTGMQVPLSDAPAGAPGNQHLDSPELGMAYLKSIYGPLKRHYDWFRRTQRGQIKQYARKSRSRTEAYRWRGRSQMHVLTSGMDDYPRGPPHAGELHLDLMSWMGYFTKTMKDVAGFIGETDDEASFVEIEKAIVQNLDDLHWSEEEQMYCDANVDDDEESYHVCHKGYLSLFPVMLSLLPADSPHVGAILDMIRDPDHLWSPYGIRSLSLSHPEFGQGEDYWKGPIWMPMNYLTLGALYKTYAAQDGPYRAQAQEIYTELRKNIIDNIFKEYERTGYVWEQYDALDGHGRRSHPFTGWTSLASLILAEKY</sequence>
<keyword evidence="4 12" id="KW-0378">Hydrolase</keyword>
<keyword evidence="14" id="KW-0732">Signal</keyword>
<evidence type="ECO:0000256" key="3">
    <source>
        <dbReference type="ARBA" id="ARBA00022692"/>
    </source>
</evidence>
<keyword evidence="18" id="KW-1185">Reference proteome</keyword>